<organism evidence="2">
    <name type="scientific">Gymnodinialimonas phycosphaerae</name>
    <dbReference type="NCBI Taxonomy" id="2841589"/>
    <lineage>
        <taxon>Bacteria</taxon>
        <taxon>Pseudomonadati</taxon>
        <taxon>Pseudomonadota</taxon>
        <taxon>Alphaproteobacteria</taxon>
        <taxon>Rhodobacterales</taxon>
        <taxon>Paracoccaceae</taxon>
        <taxon>Gymnodinialimonas</taxon>
    </lineage>
</organism>
<feature type="transmembrane region" description="Helical" evidence="1">
    <location>
        <begin position="6"/>
        <end position="26"/>
    </location>
</feature>
<keyword evidence="1" id="KW-1133">Transmembrane helix</keyword>
<dbReference type="RefSeq" id="WP_257894659.1">
    <property type="nucleotide sequence ID" value="NZ_JAIMBW010000001.1"/>
</dbReference>
<feature type="transmembrane region" description="Helical" evidence="1">
    <location>
        <begin position="59"/>
        <end position="83"/>
    </location>
</feature>
<dbReference type="AlphaFoldDB" id="A0A975TUX6"/>
<evidence type="ECO:0000313" key="2">
    <source>
        <dbReference type="EMBL" id="QXL87808.1"/>
    </source>
</evidence>
<sequence>MVRVYWYSLALIYLACAILGAAMFYGQWGLGGGILGAVVGGMVASGIAIVLNTPERMESAIYIVLALLFLTLLVWLIVTFWGVRI</sequence>
<accession>A0A975TUX6</accession>
<evidence type="ECO:0000313" key="3">
    <source>
        <dbReference type="Proteomes" id="UP000693972"/>
    </source>
</evidence>
<dbReference type="EMBL" id="CP078073">
    <property type="protein sequence ID" value="QXL87808.1"/>
    <property type="molecule type" value="Genomic_DNA"/>
</dbReference>
<keyword evidence="1" id="KW-0812">Transmembrane</keyword>
<name>A0A975TUX6_9RHOB</name>
<dbReference type="EMBL" id="JAIMBW010000001">
    <property type="protein sequence ID" value="MBY4895207.1"/>
    <property type="molecule type" value="Genomic_DNA"/>
</dbReference>
<proteinExistence type="predicted"/>
<reference evidence="2 3" key="1">
    <citation type="submission" date="2021-07" db="EMBL/GenBank/DDBJ databases">
        <title>Karlodiniumbacter phycospheric gen. nov., sp. nov., a phycosphere bacterium isolated from karlodinium veneficum.</title>
        <authorList>
            <person name="Peng Y."/>
            <person name="Jiang L."/>
            <person name="Lee J."/>
        </authorList>
    </citation>
    <scope>NUCLEOTIDE SEQUENCE</scope>
    <source>
        <strain evidence="2 3">N5</strain>
    </source>
</reference>
<evidence type="ECO:0000256" key="1">
    <source>
        <dbReference type="SAM" id="Phobius"/>
    </source>
</evidence>
<keyword evidence="3" id="KW-1185">Reference proteome</keyword>
<gene>
    <name evidence="2" type="ORF">KUL25_20790</name>
</gene>
<protein>
    <submittedName>
        <fullName evidence="2">Uncharacterized protein</fullName>
    </submittedName>
</protein>
<feature type="transmembrane region" description="Helical" evidence="1">
    <location>
        <begin position="33"/>
        <end position="53"/>
    </location>
</feature>
<dbReference type="Proteomes" id="UP000693972">
    <property type="component" value="Unassembled WGS sequence"/>
</dbReference>
<keyword evidence="1" id="KW-0472">Membrane</keyword>